<reference evidence="3" key="1">
    <citation type="submission" date="2021-01" db="EMBL/GenBank/DDBJ databases">
        <title>Description of Breznakiella homolactica.</title>
        <authorList>
            <person name="Song Y."/>
            <person name="Brune A."/>
        </authorList>
    </citation>
    <scope>NUCLEOTIDE SEQUENCE</scope>
    <source>
        <strain evidence="3">RmG30</strain>
    </source>
</reference>
<dbReference type="Gene3D" id="2.70.70.10">
    <property type="entry name" value="Glucose Permease (Domain IIA)"/>
    <property type="match status" value="1"/>
</dbReference>
<dbReference type="PANTHER" id="PTHR33734">
    <property type="entry name" value="LYSM DOMAIN-CONTAINING GPI-ANCHORED PROTEIN 2"/>
    <property type="match status" value="1"/>
</dbReference>
<dbReference type="CDD" id="cd12797">
    <property type="entry name" value="M23_peptidase"/>
    <property type="match status" value="1"/>
</dbReference>
<feature type="domain" description="LysM" evidence="2">
    <location>
        <begin position="84"/>
        <end position="128"/>
    </location>
</feature>
<dbReference type="InterPro" id="IPR011055">
    <property type="entry name" value="Dup_hybrid_motif"/>
</dbReference>
<evidence type="ECO:0000259" key="2">
    <source>
        <dbReference type="PROSITE" id="PS51782"/>
    </source>
</evidence>
<dbReference type="KEGG" id="bhc:JFL75_16740"/>
<dbReference type="SUPFAM" id="SSF51261">
    <property type="entry name" value="Duplicated hybrid motif"/>
    <property type="match status" value="1"/>
</dbReference>
<keyword evidence="4" id="KW-1185">Reference proteome</keyword>
<proteinExistence type="predicted"/>
<dbReference type="AlphaFoldDB" id="A0A7T7XLT3"/>
<dbReference type="SMART" id="SM00257">
    <property type="entry name" value="LysM"/>
    <property type="match status" value="2"/>
</dbReference>
<accession>A0A7T7XLT3</accession>
<dbReference type="Pfam" id="PF01551">
    <property type="entry name" value="Peptidase_M23"/>
    <property type="match status" value="1"/>
</dbReference>
<feature type="compositionally biased region" description="Polar residues" evidence="1">
    <location>
        <begin position="141"/>
        <end position="152"/>
    </location>
</feature>
<feature type="region of interest" description="Disordered" evidence="1">
    <location>
        <begin position="137"/>
        <end position="162"/>
    </location>
</feature>
<dbReference type="Proteomes" id="UP000595917">
    <property type="component" value="Chromosome"/>
</dbReference>
<dbReference type="PANTHER" id="PTHR33734:SF22">
    <property type="entry name" value="MEMBRANE-BOUND LYTIC MUREIN TRANSGLYCOSYLASE D"/>
    <property type="match status" value="1"/>
</dbReference>
<gene>
    <name evidence="3" type="ORF">JFL75_16740</name>
</gene>
<evidence type="ECO:0000313" key="4">
    <source>
        <dbReference type="Proteomes" id="UP000595917"/>
    </source>
</evidence>
<name>A0A7T7XLT3_9SPIR</name>
<dbReference type="CDD" id="cd00118">
    <property type="entry name" value="LysM"/>
    <property type="match status" value="2"/>
</dbReference>
<evidence type="ECO:0000256" key="1">
    <source>
        <dbReference type="SAM" id="MobiDB-lite"/>
    </source>
</evidence>
<dbReference type="InterPro" id="IPR018392">
    <property type="entry name" value="LysM"/>
</dbReference>
<dbReference type="Pfam" id="PF01476">
    <property type="entry name" value="LysM"/>
    <property type="match status" value="2"/>
</dbReference>
<sequence length="293" mass="31558">MNYRYRICCILLLLLSISVFTEETVHILQRGDTIYSIARSYGVDFQEILKLNSIDDPTKLQVGQRIRIPQNTPASGSSAAAAPVEHRVARGETLYGIARKYEITLQSLRAENKLSDSFVLKEGDILRIPGQTAAPAAPSLVTAQPDTASPGANTPIPALPSVPDARVTTAPRPVDASVRWPVQAKEILYMTGKLYGVVLTGEKSESVRSLTQGTVISAGPYRGFGRVAIVQRTGGYLYVYGGCESLTVKEGDRVGPGTELGKLGVDALSAKPQLFFLVYQSNNPIDPAKAPRA</sequence>
<dbReference type="Gene3D" id="3.10.350.10">
    <property type="entry name" value="LysM domain"/>
    <property type="match status" value="2"/>
</dbReference>
<protein>
    <submittedName>
        <fullName evidence="3">M23 family metallopeptidase</fullName>
    </submittedName>
</protein>
<dbReference type="PROSITE" id="PS51782">
    <property type="entry name" value="LYSM"/>
    <property type="match status" value="2"/>
</dbReference>
<dbReference type="SUPFAM" id="SSF54106">
    <property type="entry name" value="LysM domain"/>
    <property type="match status" value="1"/>
</dbReference>
<dbReference type="EMBL" id="CP067089">
    <property type="protein sequence ID" value="QQO08563.1"/>
    <property type="molecule type" value="Genomic_DNA"/>
</dbReference>
<feature type="domain" description="LysM" evidence="2">
    <location>
        <begin position="24"/>
        <end position="68"/>
    </location>
</feature>
<dbReference type="InterPro" id="IPR036779">
    <property type="entry name" value="LysM_dom_sf"/>
</dbReference>
<dbReference type="InterPro" id="IPR016047">
    <property type="entry name" value="M23ase_b-sheet_dom"/>
</dbReference>
<evidence type="ECO:0000313" key="3">
    <source>
        <dbReference type="EMBL" id="QQO08563.1"/>
    </source>
</evidence>
<dbReference type="RefSeq" id="WP_215625869.1">
    <property type="nucleotide sequence ID" value="NZ_CP067089.2"/>
</dbReference>
<organism evidence="3 4">
    <name type="scientific">Breznakiella homolactica</name>
    <dbReference type="NCBI Taxonomy" id="2798577"/>
    <lineage>
        <taxon>Bacteria</taxon>
        <taxon>Pseudomonadati</taxon>
        <taxon>Spirochaetota</taxon>
        <taxon>Spirochaetia</taxon>
        <taxon>Spirochaetales</taxon>
        <taxon>Breznakiellaceae</taxon>
        <taxon>Breznakiella</taxon>
    </lineage>
</organism>